<evidence type="ECO:0000313" key="4">
    <source>
        <dbReference type="Proteomes" id="UP000283269"/>
    </source>
</evidence>
<dbReference type="PANTHER" id="PTHR12277:SF194">
    <property type="entry name" value="FI04476P"/>
    <property type="match status" value="1"/>
</dbReference>
<keyword evidence="1" id="KW-1133">Transmembrane helix</keyword>
<dbReference type="EMBL" id="NHYD01003417">
    <property type="protein sequence ID" value="PPQ78453.1"/>
    <property type="molecule type" value="Genomic_DNA"/>
</dbReference>
<keyword evidence="4" id="KW-1185">Reference proteome</keyword>
<dbReference type="Gene3D" id="3.40.50.1820">
    <property type="entry name" value="alpha/beta hydrolase"/>
    <property type="match status" value="1"/>
</dbReference>
<dbReference type="Proteomes" id="UP000283269">
    <property type="component" value="Unassembled WGS sequence"/>
</dbReference>
<feature type="transmembrane region" description="Helical" evidence="1">
    <location>
        <begin position="21"/>
        <end position="42"/>
    </location>
</feature>
<feature type="domain" description="AB hydrolase-1" evidence="2">
    <location>
        <begin position="128"/>
        <end position="320"/>
    </location>
</feature>
<dbReference type="SUPFAM" id="SSF53474">
    <property type="entry name" value="alpha/beta-Hydrolases"/>
    <property type="match status" value="1"/>
</dbReference>
<dbReference type="InterPro" id="IPR000073">
    <property type="entry name" value="AB_hydrolase_1"/>
</dbReference>
<evidence type="ECO:0000256" key="1">
    <source>
        <dbReference type="SAM" id="Phobius"/>
    </source>
</evidence>
<dbReference type="InterPro" id="IPR029058">
    <property type="entry name" value="AB_hydrolase_fold"/>
</dbReference>
<proteinExistence type="predicted"/>
<sequence>MTVSKHGGHPTRGRFYRHARTVLIGLASLYVLAVVLVMTPFIQTHVLYAHHIDFWWYNKFDHPENYGLAPGKTVNLKVQSADNTTLGAWFIFADSFYRQLPYPPPPNADFSFPRRQQIPLALQARPTILFLHGNTGTRALPLRTVVYTALTARLDANILAIDYRGFGDSQGHPSVQGVSMDARAGWEYLMSQGASPEDVLILGHSLGTAIAGLLSAELGREGVHPRGTVLMSPFSSVRTLIDQYYLFGLLPLLKPISMIPMAPRLVTWSLVHRFDTLTLVPDIKSSVLIAHADDDKDIPSTHSSTLFDAFLAPHLPATPALPANPLSPDTWDNYTTQEALRANKRGDVVQTTLVDGYGLYEEIKPAVVATEGRKIALLRTERGGHDIGRVEGVQDAIGRMFGFY</sequence>
<reference evidence="3 4" key="1">
    <citation type="journal article" date="2018" name="Evol. Lett.">
        <title>Horizontal gene cluster transfer increased hallucinogenic mushroom diversity.</title>
        <authorList>
            <person name="Reynolds H.T."/>
            <person name="Vijayakumar V."/>
            <person name="Gluck-Thaler E."/>
            <person name="Korotkin H.B."/>
            <person name="Matheny P.B."/>
            <person name="Slot J.C."/>
        </authorList>
    </citation>
    <scope>NUCLEOTIDE SEQUENCE [LARGE SCALE GENOMIC DNA]</scope>
    <source>
        <strain evidence="3 4">2631</strain>
    </source>
</reference>
<organism evidence="3 4">
    <name type="scientific">Psilocybe cyanescens</name>
    <dbReference type="NCBI Taxonomy" id="93625"/>
    <lineage>
        <taxon>Eukaryota</taxon>
        <taxon>Fungi</taxon>
        <taxon>Dikarya</taxon>
        <taxon>Basidiomycota</taxon>
        <taxon>Agaricomycotina</taxon>
        <taxon>Agaricomycetes</taxon>
        <taxon>Agaricomycetidae</taxon>
        <taxon>Agaricales</taxon>
        <taxon>Agaricineae</taxon>
        <taxon>Strophariaceae</taxon>
        <taxon>Psilocybe</taxon>
    </lineage>
</organism>
<dbReference type="GO" id="GO:0052651">
    <property type="term" value="P:monoacylglycerol catabolic process"/>
    <property type="evidence" value="ECO:0007669"/>
    <property type="project" value="TreeGrafter"/>
</dbReference>
<dbReference type="GO" id="GO:0006660">
    <property type="term" value="P:phosphatidylserine catabolic process"/>
    <property type="evidence" value="ECO:0007669"/>
    <property type="project" value="TreeGrafter"/>
</dbReference>
<keyword evidence="1" id="KW-0472">Membrane</keyword>
<protein>
    <recommendedName>
        <fullName evidence="2">AB hydrolase-1 domain-containing protein</fullName>
    </recommendedName>
</protein>
<comment type="caution">
    <text evidence="3">The sequence shown here is derived from an EMBL/GenBank/DDBJ whole genome shotgun (WGS) entry which is preliminary data.</text>
</comment>
<dbReference type="STRING" id="93625.A0A409WIW1"/>
<dbReference type="GO" id="GO:0005789">
    <property type="term" value="C:endoplasmic reticulum membrane"/>
    <property type="evidence" value="ECO:0007669"/>
    <property type="project" value="TreeGrafter"/>
</dbReference>
<evidence type="ECO:0000313" key="3">
    <source>
        <dbReference type="EMBL" id="PPQ78453.1"/>
    </source>
</evidence>
<dbReference type="PANTHER" id="PTHR12277">
    <property type="entry name" value="ALPHA/BETA HYDROLASE DOMAIN-CONTAINING PROTEIN"/>
    <property type="match status" value="1"/>
</dbReference>
<dbReference type="GO" id="GO:0004622">
    <property type="term" value="F:phosphatidylcholine lysophospholipase activity"/>
    <property type="evidence" value="ECO:0007669"/>
    <property type="project" value="TreeGrafter"/>
</dbReference>
<dbReference type="InParanoid" id="A0A409WIW1"/>
<dbReference type="Pfam" id="PF12697">
    <property type="entry name" value="Abhydrolase_6"/>
    <property type="match status" value="1"/>
</dbReference>
<accession>A0A409WIW1</accession>
<gene>
    <name evidence="3" type="ORF">CVT25_011848</name>
</gene>
<dbReference type="AlphaFoldDB" id="A0A409WIW1"/>
<dbReference type="GO" id="GO:0047372">
    <property type="term" value="F:monoacylglycerol lipase activity"/>
    <property type="evidence" value="ECO:0007669"/>
    <property type="project" value="TreeGrafter"/>
</dbReference>
<name>A0A409WIW1_PSICY</name>
<keyword evidence="1" id="KW-0812">Transmembrane</keyword>
<evidence type="ECO:0000259" key="2">
    <source>
        <dbReference type="Pfam" id="PF12697"/>
    </source>
</evidence>
<dbReference type="OrthoDB" id="446723at2759"/>